<comment type="caution">
    <text evidence="1">The sequence shown here is derived from an EMBL/GenBank/DDBJ whole genome shotgun (WGS) entry which is preliminary data.</text>
</comment>
<dbReference type="EMBL" id="CAJPDS010000076">
    <property type="protein sequence ID" value="CAF9934634.1"/>
    <property type="molecule type" value="Genomic_DNA"/>
</dbReference>
<sequence length="326" mass="37223">MLPRRISSVKKSTLRVSNFVSDHQPITRSVTKVTHSNSLYELVSPAGLRVSIIWSSLAEGTFLSQEIYFSLVTFQSFLAGFAADSLLAHDYFFTMPLSNAQMRNDIAYYGMTFREAVWGIYETGLRLASRYPSPQLVPRFSANIFTYSGLRGILRVEDPTARTNLTELVLSRADMSVISRRRRDLIIPLIHPSVKEADSGEFASLDDPDLVIYYHFQHRALTSGQMLTSFLKAMLFCAEHDGEERGVSITAFSADRFTRVRMESVIAPGPECLDWRRARYAMRVLWKNVVMNYDERLKRFTGMPRFESFSFLVQYQGVRIGEGWVG</sequence>
<keyword evidence="2" id="KW-1185">Reference proteome</keyword>
<gene>
    <name evidence="1" type="ORF">HETSPECPRED_009303</name>
</gene>
<dbReference type="Proteomes" id="UP000664521">
    <property type="component" value="Unassembled WGS sequence"/>
</dbReference>
<dbReference type="OrthoDB" id="5367491at2759"/>
<evidence type="ECO:0000313" key="2">
    <source>
        <dbReference type="Proteomes" id="UP000664521"/>
    </source>
</evidence>
<name>A0A8H3G4H1_9LECA</name>
<proteinExistence type="predicted"/>
<accession>A0A8H3G4H1</accession>
<protein>
    <submittedName>
        <fullName evidence="1">Uncharacterized protein</fullName>
    </submittedName>
</protein>
<organism evidence="1 2">
    <name type="scientific">Heterodermia speciosa</name>
    <dbReference type="NCBI Taxonomy" id="116794"/>
    <lineage>
        <taxon>Eukaryota</taxon>
        <taxon>Fungi</taxon>
        <taxon>Dikarya</taxon>
        <taxon>Ascomycota</taxon>
        <taxon>Pezizomycotina</taxon>
        <taxon>Lecanoromycetes</taxon>
        <taxon>OSLEUM clade</taxon>
        <taxon>Lecanoromycetidae</taxon>
        <taxon>Caliciales</taxon>
        <taxon>Physciaceae</taxon>
        <taxon>Heterodermia</taxon>
    </lineage>
</organism>
<evidence type="ECO:0000313" key="1">
    <source>
        <dbReference type="EMBL" id="CAF9934634.1"/>
    </source>
</evidence>
<reference evidence="1" key="1">
    <citation type="submission" date="2021-03" db="EMBL/GenBank/DDBJ databases">
        <authorList>
            <person name="Tagirdzhanova G."/>
        </authorList>
    </citation>
    <scope>NUCLEOTIDE SEQUENCE</scope>
</reference>
<dbReference type="AlphaFoldDB" id="A0A8H3G4H1"/>